<dbReference type="InterPro" id="IPR001296">
    <property type="entry name" value="Glyco_trans_1"/>
</dbReference>
<feature type="domain" description="Glycosyl transferase family 1" evidence="1">
    <location>
        <begin position="218"/>
        <end position="377"/>
    </location>
</feature>
<dbReference type="RefSeq" id="WP_073041145.1">
    <property type="nucleotide sequence ID" value="NZ_FQVB01000037.1"/>
</dbReference>
<accession>A0A1M5GIW4</accession>
<protein>
    <submittedName>
        <fullName evidence="3">PEP-CTERM/exosortase A-associated glycosyltransferase, Daro_2409 family</fullName>
    </submittedName>
</protein>
<dbReference type="PANTHER" id="PTHR45947:SF3">
    <property type="entry name" value="SULFOQUINOVOSYL TRANSFERASE SQD2"/>
    <property type="match status" value="1"/>
</dbReference>
<reference evidence="4" key="1">
    <citation type="submission" date="2016-11" db="EMBL/GenBank/DDBJ databases">
        <authorList>
            <person name="Varghese N."/>
            <person name="Submissions S."/>
        </authorList>
    </citation>
    <scope>NUCLEOTIDE SEQUENCE [LARGE SCALE GENOMIC DNA]</scope>
    <source>
        <strain evidence="4">DSM 9756</strain>
    </source>
</reference>
<sequence>MKILHILDHSLPLQSGYAFRSRNILRSQKGAGLEPVALTSPKHEASWKRPSPAVERIDGIAVHRSGSVAGGNGVIGEGAVVWRLRSRIRTLIERERPAVIHAHSPVLNALAALVEARRARIPLVYEIRAFWEDAAADLGTYGSSSAKYRLVRALETAVCRRADRVVTICEGLRRDLLGRGIEDAKVAVVPNAVNPSEFSLPEASAGENGRFRQPGAGTVAFIGSFYHYEGLDLLIEACARLVARHPELRLLLVGGGPMEARLRVLAERRGATGSVVFTGRIPHAEVAQAYAAADLLVYPRKSMRLTELVTPLKPLEAMALGKPVAASGVGGHRELIRHGETGILFPPDDIPGLASAISTLLSSKSLRERIGRQGRDWVLRERTWDRNGALYRALYSRCIS</sequence>
<dbReference type="PANTHER" id="PTHR45947">
    <property type="entry name" value="SULFOQUINOVOSYL TRANSFERASE SQD2"/>
    <property type="match status" value="1"/>
</dbReference>
<keyword evidence="4" id="KW-1185">Reference proteome</keyword>
<feature type="domain" description="Glycosyltransferase subfamily 4-like N-terminal" evidence="2">
    <location>
        <begin position="16"/>
        <end position="191"/>
    </location>
</feature>
<gene>
    <name evidence="3" type="ORF">SAMN02745206_03147</name>
</gene>
<dbReference type="NCBIfam" id="TIGR04063">
    <property type="entry name" value="stp3"/>
    <property type="match status" value="1"/>
</dbReference>
<dbReference type="STRING" id="1121391.SAMN02745206_03147"/>
<dbReference type="GO" id="GO:0016758">
    <property type="term" value="F:hexosyltransferase activity"/>
    <property type="evidence" value="ECO:0007669"/>
    <property type="project" value="TreeGrafter"/>
</dbReference>
<dbReference type="EMBL" id="FQVB01000037">
    <property type="protein sequence ID" value="SHG03462.1"/>
    <property type="molecule type" value="Genomic_DNA"/>
</dbReference>
<dbReference type="Gene3D" id="3.40.50.2000">
    <property type="entry name" value="Glycogen Phosphorylase B"/>
    <property type="match status" value="2"/>
</dbReference>
<evidence type="ECO:0000259" key="1">
    <source>
        <dbReference type="Pfam" id="PF00534"/>
    </source>
</evidence>
<dbReference type="InterPro" id="IPR050194">
    <property type="entry name" value="Glycosyltransferase_grp1"/>
</dbReference>
<keyword evidence="3" id="KW-0808">Transferase</keyword>
<dbReference type="InterPro" id="IPR024004">
    <property type="entry name" value="PEP-CTERM/XrtA_GlycosylTrfase"/>
</dbReference>
<dbReference type="OrthoDB" id="509705at2"/>
<name>A0A1M5GIW4_9BACT</name>
<dbReference type="Proteomes" id="UP000184076">
    <property type="component" value="Unassembled WGS sequence"/>
</dbReference>
<dbReference type="CDD" id="cd03794">
    <property type="entry name" value="GT4_WbuB-like"/>
    <property type="match status" value="1"/>
</dbReference>
<proteinExistence type="predicted"/>
<dbReference type="Pfam" id="PF00534">
    <property type="entry name" value="Glycos_transf_1"/>
    <property type="match status" value="1"/>
</dbReference>
<dbReference type="InterPro" id="IPR028098">
    <property type="entry name" value="Glyco_trans_4-like_N"/>
</dbReference>
<evidence type="ECO:0000313" key="3">
    <source>
        <dbReference type="EMBL" id="SHG03462.1"/>
    </source>
</evidence>
<dbReference type="Pfam" id="PF13579">
    <property type="entry name" value="Glyco_trans_4_4"/>
    <property type="match status" value="1"/>
</dbReference>
<evidence type="ECO:0000313" key="4">
    <source>
        <dbReference type="Proteomes" id="UP000184076"/>
    </source>
</evidence>
<dbReference type="AlphaFoldDB" id="A0A1M5GIW4"/>
<evidence type="ECO:0000259" key="2">
    <source>
        <dbReference type="Pfam" id="PF13579"/>
    </source>
</evidence>
<dbReference type="SUPFAM" id="SSF53756">
    <property type="entry name" value="UDP-Glycosyltransferase/glycogen phosphorylase"/>
    <property type="match status" value="1"/>
</dbReference>
<organism evidence="3 4">
    <name type="scientific">Desulfacinum infernum DSM 9756</name>
    <dbReference type="NCBI Taxonomy" id="1121391"/>
    <lineage>
        <taxon>Bacteria</taxon>
        <taxon>Pseudomonadati</taxon>
        <taxon>Thermodesulfobacteriota</taxon>
        <taxon>Syntrophobacteria</taxon>
        <taxon>Syntrophobacterales</taxon>
        <taxon>Syntrophobacteraceae</taxon>
        <taxon>Desulfacinum</taxon>
    </lineage>
</organism>